<dbReference type="OrthoDB" id="4062651at2759"/>
<protein>
    <recommendedName>
        <fullName evidence="3">Protein kinase domain-containing protein</fullName>
    </recommendedName>
</protein>
<evidence type="ECO:0000313" key="5">
    <source>
        <dbReference type="Proteomes" id="UP000689195"/>
    </source>
</evidence>
<evidence type="ECO:0000259" key="3">
    <source>
        <dbReference type="PROSITE" id="PS50011"/>
    </source>
</evidence>
<name>A0A8S1Y9Q0_9CILI</name>
<evidence type="ECO:0000256" key="2">
    <source>
        <dbReference type="ARBA" id="ARBA00022840"/>
    </source>
</evidence>
<evidence type="ECO:0000313" key="4">
    <source>
        <dbReference type="EMBL" id="CAD8210133.1"/>
    </source>
</evidence>
<feature type="domain" description="Protein kinase" evidence="3">
    <location>
        <begin position="282"/>
        <end position="574"/>
    </location>
</feature>
<gene>
    <name evidence="4" type="ORF">PPENT_87.1.T1580022</name>
</gene>
<dbReference type="GO" id="GO:0005524">
    <property type="term" value="F:ATP binding"/>
    <property type="evidence" value="ECO:0007669"/>
    <property type="project" value="UniProtKB-KW"/>
</dbReference>
<dbReference type="GO" id="GO:0004672">
    <property type="term" value="F:protein kinase activity"/>
    <property type="evidence" value="ECO:0007669"/>
    <property type="project" value="InterPro"/>
</dbReference>
<proteinExistence type="predicted"/>
<reference evidence="4" key="1">
    <citation type="submission" date="2021-01" db="EMBL/GenBank/DDBJ databases">
        <authorList>
            <consortium name="Genoscope - CEA"/>
            <person name="William W."/>
        </authorList>
    </citation>
    <scope>NUCLEOTIDE SEQUENCE</scope>
</reference>
<sequence>MDEQQQSILDIIEGNTYFKPQIQEQEVQSKKNNLKNRIQQLTQIISVKYPQTNINISKDFDEDTYILNFPLESYPGHFLILFQITIKLKEQDFEFKAFICDEDGKLLIHQKLLRLQVCRYALRLNHGLRVGSFFINPVFGDIGFNLQCINTQKDLFFNTDYDLGQFLAFLDNLIMTAIYSIRFPFLRIMFMINKINKKQFALSEKYFEQVKQKQQLQYNWKKIPKDAEIVLVRIKNVVKHQMHLEFSQQEYKSFGPIIQKQLIVQNQCLMEIIPVNQNDLQVNKESQINKGGFCNIYSKKIGFKLKQKDESVSQLQERSFVIKVDKMQQEDKIKQEVEIIKVLSQVRQDIQTNNSSFSFSGCCPYIAQFYYLKDRSDILLMERYFHSSLDYFMVTQQEVLTLSTRIFIALNIAKGLRYIHNYGIIHTDIKPANILISKTLIAKITDFGEAINTRNIIDGQRPGKTIPYCAPEYYQNLEANQLTYAYDIYSFGVLLFELLFDRYPIDFRIQNQKDKLLTQNYFVRYNEEYQKLVGPQYLMKYLGRLCIQCLQPDKEKRPNLDKIILVLRDGLTFLDLVY</sequence>
<dbReference type="InterPro" id="IPR000719">
    <property type="entry name" value="Prot_kinase_dom"/>
</dbReference>
<accession>A0A8S1Y9Q0</accession>
<organism evidence="4 5">
    <name type="scientific">Paramecium pentaurelia</name>
    <dbReference type="NCBI Taxonomy" id="43138"/>
    <lineage>
        <taxon>Eukaryota</taxon>
        <taxon>Sar</taxon>
        <taxon>Alveolata</taxon>
        <taxon>Ciliophora</taxon>
        <taxon>Intramacronucleata</taxon>
        <taxon>Oligohymenophorea</taxon>
        <taxon>Peniculida</taxon>
        <taxon>Parameciidae</taxon>
        <taxon>Paramecium</taxon>
    </lineage>
</organism>
<dbReference type="PROSITE" id="PS50011">
    <property type="entry name" value="PROTEIN_KINASE_DOM"/>
    <property type="match status" value="1"/>
</dbReference>
<comment type="caution">
    <text evidence="4">The sequence shown here is derived from an EMBL/GenBank/DDBJ whole genome shotgun (WGS) entry which is preliminary data.</text>
</comment>
<keyword evidence="2" id="KW-0067">ATP-binding</keyword>
<dbReference type="SMART" id="SM00220">
    <property type="entry name" value="S_TKc"/>
    <property type="match status" value="1"/>
</dbReference>
<dbReference type="PANTHER" id="PTHR27001:SF931">
    <property type="entry name" value="OS11G0664100 PROTEIN"/>
    <property type="match status" value="1"/>
</dbReference>
<dbReference type="PANTHER" id="PTHR27001">
    <property type="entry name" value="OS01G0253100 PROTEIN"/>
    <property type="match status" value="1"/>
</dbReference>
<dbReference type="Pfam" id="PF00069">
    <property type="entry name" value="Pkinase"/>
    <property type="match status" value="1"/>
</dbReference>
<dbReference type="Proteomes" id="UP000689195">
    <property type="component" value="Unassembled WGS sequence"/>
</dbReference>
<dbReference type="EMBL" id="CAJJDO010000158">
    <property type="protein sequence ID" value="CAD8210133.1"/>
    <property type="molecule type" value="Genomic_DNA"/>
</dbReference>
<keyword evidence="1" id="KW-0547">Nucleotide-binding</keyword>
<keyword evidence="5" id="KW-1185">Reference proteome</keyword>
<dbReference type="GO" id="GO:0005886">
    <property type="term" value="C:plasma membrane"/>
    <property type="evidence" value="ECO:0007669"/>
    <property type="project" value="TreeGrafter"/>
</dbReference>
<dbReference type="PROSITE" id="PS00108">
    <property type="entry name" value="PROTEIN_KINASE_ST"/>
    <property type="match status" value="1"/>
</dbReference>
<dbReference type="AlphaFoldDB" id="A0A8S1Y9Q0"/>
<dbReference type="InterPro" id="IPR008271">
    <property type="entry name" value="Ser/Thr_kinase_AS"/>
</dbReference>
<evidence type="ECO:0000256" key="1">
    <source>
        <dbReference type="ARBA" id="ARBA00022741"/>
    </source>
</evidence>